<feature type="compositionally biased region" description="Polar residues" evidence="4">
    <location>
        <begin position="335"/>
        <end position="346"/>
    </location>
</feature>
<evidence type="ECO:0000259" key="6">
    <source>
        <dbReference type="Pfam" id="PF20811"/>
    </source>
</evidence>
<accession>A0A8K0KI36</accession>
<dbReference type="AlphaFoldDB" id="A0A8K0KI36"/>
<dbReference type="EMBL" id="KZ308907">
    <property type="protein sequence ID" value="KAG8235427.1"/>
    <property type="molecule type" value="Genomic_DNA"/>
</dbReference>
<dbReference type="PANTHER" id="PTHR12837">
    <property type="entry name" value="POLY ADP-RIBOSE GLYCOHYDROLASE"/>
    <property type="match status" value="1"/>
</dbReference>
<sequence length="346" mass="38972">MVAHGFFSTYPKRTPKTHPTLQDFNFTHFFRHLHRNSQKSKLWSLFYYFDQIAEKEPEGSITLSRQVLSSKQWLTLEDWVESEGPLCPLVCRHEGRLEGAEPWALRACFASPLIGGRVLSGGCSQECIQFSTHPELLALLLWVEALEDNEAFRVSGLQPEGSSRITDPKGRAVVEPTKSEGGRGRLRLCLADAEDYGTYPMRQWEEDNLLRELNKAYLAFRPTAQPATPPNRTNGTGEEVGPRRLSPIGESFGSTPPEAEESGKDDIEQTLIEESNAKPIKCQRRPHQHSNLRPRSPDTRRRFITLGSSGEQLPVRTQPLRVGGIGSIDRSSSRPNQQSTEQVRIL</sequence>
<feature type="region of interest" description="Disordered" evidence="4">
    <location>
        <begin position="222"/>
        <end position="346"/>
    </location>
</feature>
<comment type="caution">
    <text evidence="7">The sequence shown here is derived from an EMBL/GenBank/DDBJ whole genome shotgun (WGS) entry which is preliminary data.</text>
</comment>
<dbReference type="GO" id="GO:0009225">
    <property type="term" value="P:nucleotide-sugar metabolic process"/>
    <property type="evidence" value="ECO:0007669"/>
    <property type="project" value="TreeGrafter"/>
</dbReference>
<dbReference type="InterPro" id="IPR046372">
    <property type="entry name" value="PARG_cat_C"/>
</dbReference>
<dbReference type="GO" id="GO:0006282">
    <property type="term" value="P:regulation of DNA repair"/>
    <property type="evidence" value="ECO:0007669"/>
    <property type="project" value="InterPro"/>
</dbReference>
<dbReference type="GO" id="GO:0004649">
    <property type="term" value="F:poly(ADP-ribose) glycohydrolase activity"/>
    <property type="evidence" value="ECO:0007669"/>
    <property type="project" value="UniProtKB-EC"/>
</dbReference>
<feature type="compositionally biased region" description="Basic and acidic residues" evidence="4">
    <location>
        <begin position="166"/>
        <end position="179"/>
    </location>
</feature>
<feature type="compositionally biased region" description="Basic residues" evidence="4">
    <location>
        <begin position="281"/>
        <end position="292"/>
    </location>
</feature>
<dbReference type="GO" id="GO:1990966">
    <property type="term" value="P:ATP generation from poly-ADP-D-ribose"/>
    <property type="evidence" value="ECO:0007669"/>
    <property type="project" value="TreeGrafter"/>
</dbReference>
<name>A0A8K0KI36_LADFU</name>
<feature type="domain" description="PARG catalytic Macro" evidence="5">
    <location>
        <begin position="77"/>
        <end position="226"/>
    </location>
</feature>
<feature type="domain" description="PARG helical" evidence="6">
    <location>
        <begin position="2"/>
        <end position="65"/>
    </location>
</feature>
<dbReference type="EC" id="3.2.1.143" evidence="2"/>
<evidence type="ECO:0000259" key="5">
    <source>
        <dbReference type="Pfam" id="PF05028"/>
    </source>
</evidence>
<evidence type="ECO:0000313" key="8">
    <source>
        <dbReference type="Proteomes" id="UP000792457"/>
    </source>
</evidence>
<dbReference type="PANTHER" id="PTHR12837:SF14">
    <property type="entry name" value="POLY(ADP-RIBOSE) GLYCOHYDROLASE"/>
    <property type="match status" value="1"/>
</dbReference>
<reference evidence="7" key="1">
    <citation type="submission" date="2013-04" db="EMBL/GenBank/DDBJ databases">
        <authorList>
            <person name="Qu J."/>
            <person name="Murali S.C."/>
            <person name="Bandaranaike D."/>
            <person name="Bellair M."/>
            <person name="Blankenburg K."/>
            <person name="Chao H."/>
            <person name="Dinh H."/>
            <person name="Doddapaneni H."/>
            <person name="Downs B."/>
            <person name="Dugan-Rocha S."/>
            <person name="Elkadiri S."/>
            <person name="Gnanaolivu R.D."/>
            <person name="Hernandez B."/>
            <person name="Javaid M."/>
            <person name="Jayaseelan J.C."/>
            <person name="Lee S."/>
            <person name="Li M."/>
            <person name="Ming W."/>
            <person name="Munidasa M."/>
            <person name="Muniz J."/>
            <person name="Nguyen L."/>
            <person name="Ongeri F."/>
            <person name="Osuji N."/>
            <person name="Pu L.-L."/>
            <person name="Puazo M."/>
            <person name="Qu C."/>
            <person name="Quiroz J."/>
            <person name="Raj R."/>
            <person name="Weissenberger G."/>
            <person name="Xin Y."/>
            <person name="Zou X."/>
            <person name="Han Y."/>
            <person name="Richards S."/>
            <person name="Worley K."/>
            <person name="Muzny D."/>
            <person name="Gibbs R."/>
        </authorList>
    </citation>
    <scope>NUCLEOTIDE SEQUENCE</scope>
    <source>
        <strain evidence="7">Sampled in the wild</strain>
    </source>
</reference>
<evidence type="ECO:0000256" key="3">
    <source>
        <dbReference type="ARBA" id="ARBA00022801"/>
    </source>
</evidence>
<gene>
    <name evidence="7" type="ORF">J437_LFUL017395</name>
</gene>
<evidence type="ECO:0000256" key="4">
    <source>
        <dbReference type="SAM" id="MobiDB-lite"/>
    </source>
</evidence>
<comment type="similarity">
    <text evidence="1">Belongs to the poly(ADP-ribose) glycohydrolase family.</text>
</comment>
<evidence type="ECO:0000256" key="1">
    <source>
        <dbReference type="ARBA" id="ARBA00009545"/>
    </source>
</evidence>
<keyword evidence="3" id="KW-0378">Hydrolase</keyword>
<dbReference type="GO" id="GO:0005975">
    <property type="term" value="P:carbohydrate metabolic process"/>
    <property type="evidence" value="ECO:0007669"/>
    <property type="project" value="InterPro"/>
</dbReference>
<dbReference type="Pfam" id="PF05028">
    <property type="entry name" value="PARG_cat_C"/>
    <property type="match status" value="1"/>
</dbReference>
<proteinExistence type="inferred from homology"/>
<dbReference type="InterPro" id="IPR007724">
    <property type="entry name" value="Poly_GlycHdrlase"/>
</dbReference>
<organism evidence="7 8">
    <name type="scientific">Ladona fulva</name>
    <name type="common">Scarce chaser dragonfly</name>
    <name type="synonym">Libellula fulva</name>
    <dbReference type="NCBI Taxonomy" id="123851"/>
    <lineage>
        <taxon>Eukaryota</taxon>
        <taxon>Metazoa</taxon>
        <taxon>Ecdysozoa</taxon>
        <taxon>Arthropoda</taxon>
        <taxon>Hexapoda</taxon>
        <taxon>Insecta</taxon>
        <taxon>Pterygota</taxon>
        <taxon>Palaeoptera</taxon>
        <taxon>Odonata</taxon>
        <taxon>Epiprocta</taxon>
        <taxon>Anisoptera</taxon>
        <taxon>Libelluloidea</taxon>
        <taxon>Libellulidae</taxon>
        <taxon>Ladona</taxon>
    </lineage>
</organism>
<dbReference type="Pfam" id="PF20811">
    <property type="entry name" value="PARG_cat_N"/>
    <property type="match status" value="1"/>
</dbReference>
<dbReference type="Proteomes" id="UP000792457">
    <property type="component" value="Unassembled WGS sequence"/>
</dbReference>
<reference evidence="7" key="2">
    <citation type="submission" date="2017-10" db="EMBL/GenBank/DDBJ databases">
        <title>Ladona fulva Genome sequencing and assembly.</title>
        <authorList>
            <person name="Murali S."/>
            <person name="Richards S."/>
            <person name="Bandaranaike D."/>
            <person name="Bellair M."/>
            <person name="Blankenburg K."/>
            <person name="Chao H."/>
            <person name="Dinh H."/>
            <person name="Doddapaneni H."/>
            <person name="Dugan-Rocha S."/>
            <person name="Elkadiri S."/>
            <person name="Gnanaolivu R."/>
            <person name="Hernandez B."/>
            <person name="Skinner E."/>
            <person name="Javaid M."/>
            <person name="Lee S."/>
            <person name="Li M."/>
            <person name="Ming W."/>
            <person name="Munidasa M."/>
            <person name="Muniz J."/>
            <person name="Nguyen L."/>
            <person name="Hughes D."/>
            <person name="Osuji N."/>
            <person name="Pu L.-L."/>
            <person name="Puazo M."/>
            <person name="Qu C."/>
            <person name="Quiroz J."/>
            <person name="Raj R."/>
            <person name="Weissenberger G."/>
            <person name="Xin Y."/>
            <person name="Zou X."/>
            <person name="Han Y."/>
            <person name="Worley K."/>
            <person name="Muzny D."/>
            <person name="Gibbs R."/>
        </authorList>
    </citation>
    <scope>NUCLEOTIDE SEQUENCE</scope>
    <source>
        <strain evidence="7">Sampled in the wild</strain>
    </source>
</reference>
<protein>
    <recommendedName>
        <fullName evidence="2">poly(ADP-ribose) glycohydrolase</fullName>
        <ecNumber evidence="2">3.2.1.143</ecNumber>
    </recommendedName>
</protein>
<dbReference type="OrthoDB" id="6154436at2759"/>
<evidence type="ECO:0000256" key="2">
    <source>
        <dbReference type="ARBA" id="ARBA00012255"/>
    </source>
</evidence>
<keyword evidence="8" id="KW-1185">Reference proteome</keyword>
<dbReference type="GO" id="GO:0005737">
    <property type="term" value="C:cytoplasm"/>
    <property type="evidence" value="ECO:0007669"/>
    <property type="project" value="TreeGrafter"/>
</dbReference>
<feature type="region of interest" description="Disordered" evidence="4">
    <location>
        <begin position="158"/>
        <end position="179"/>
    </location>
</feature>
<dbReference type="InterPro" id="IPR048362">
    <property type="entry name" value="PARG_helical"/>
</dbReference>
<evidence type="ECO:0000313" key="7">
    <source>
        <dbReference type="EMBL" id="KAG8235427.1"/>
    </source>
</evidence>
<dbReference type="GO" id="GO:0005634">
    <property type="term" value="C:nucleus"/>
    <property type="evidence" value="ECO:0007669"/>
    <property type="project" value="TreeGrafter"/>
</dbReference>